<feature type="transmembrane region" description="Helical" evidence="2">
    <location>
        <begin position="20"/>
        <end position="44"/>
    </location>
</feature>
<name>A0A0C2D0V1_9BACT</name>
<feature type="compositionally biased region" description="Low complexity" evidence="1">
    <location>
        <begin position="364"/>
        <end position="374"/>
    </location>
</feature>
<gene>
    <name evidence="3" type="ORF">DB30_07608</name>
</gene>
<comment type="caution">
    <text evidence="3">The sequence shown here is derived from an EMBL/GenBank/DDBJ whole genome shotgun (WGS) entry which is preliminary data.</text>
</comment>
<feature type="region of interest" description="Disordered" evidence="1">
    <location>
        <begin position="71"/>
        <end position="142"/>
    </location>
</feature>
<evidence type="ECO:0000313" key="4">
    <source>
        <dbReference type="Proteomes" id="UP000031599"/>
    </source>
</evidence>
<sequence length="374" mass="39176">MADTSPKPASRGGSSRLRVIGRLTALAGVPLLVIFLIFASGVYFGASRSYRVQTLEANWLGLASPDADVDPPVAAEVPAGQAGQATSAGTGGPAEPDQPDQPDPDQPDQPLATGEGGEAGETGEPQPLPQDPPDPPDPTVIQAPASGLLTAVAEPVGSELRSRFDETRLVRVKILVDPALVIAREDWLSYVASLTSATHASFELLFGVDVQLQGVVVWDLATNANVDTLLAALATHDREGADVILGLLARPQPAGFEPSRWIGAEHGDHALVFADLAQTDRFYRNMLRALAGLLGAEPVTQLDSFMSDATSQPGTAPTIDPDNRGKVVFNKRRPFASSAAADDGPGEAPTPNEPTPKKPKPKKPATQPEPSEQP</sequence>
<feature type="compositionally biased region" description="Polar residues" evidence="1">
    <location>
        <begin position="306"/>
        <end position="315"/>
    </location>
</feature>
<evidence type="ECO:0000256" key="2">
    <source>
        <dbReference type="SAM" id="Phobius"/>
    </source>
</evidence>
<feature type="compositionally biased region" description="Pro residues" evidence="1">
    <location>
        <begin position="126"/>
        <end position="138"/>
    </location>
</feature>
<keyword evidence="2" id="KW-0812">Transmembrane</keyword>
<feature type="region of interest" description="Disordered" evidence="1">
    <location>
        <begin position="306"/>
        <end position="374"/>
    </location>
</feature>
<evidence type="ECO:0000313" key="3">
    <source>
        <dbReference type="EMBL" id="KIG13762.1"/>
    </source>
</evidence>
<accession>A0A0C2D0V1</accession>
<dbReference type="RefSeq" id="WP_052555110.1">
    <property type="nucleotide sequence ID" value="NZ_JMCC02000089.1"/>
</dbReference>
<organism evidence="3 4">
    <name type="scientific">Enhygromyxa salina</name>
    <dbReference type="NCBI Taxonomy" id="215803"/>
    <lineage>
        <taxon>Bacteria</taxon>
        <taxon>Pseudomonadati</taxon>
        <taxon>Myxococcota</taxon>
        <taxon>Polyangia</taxon>
        <taxon>Nannocystales</taxon>
        <taxon>Nannocystaceae</taxon>
        <taxon>Enhygromyxa</taxon>
    </lineage>
</organism>
<dbReference type="EMBL" id="JMCC02000089">
    <property type="protein sequence ID" value="KIG13762.1"/>
    <property type="molecule type" value="Genomic_DNA"/>
</dbReference>
<protein>
    <submittedName>
        <fullName evidence="3">Uncharacterized protein</fullName>
    </submittedName>
</protein>
<evidence type="ECO:0000256" key="1">
    <source>
        <dbReference type="SAM" id="MobiDB-lite"/>
    </source>
</evidence>
<dbReference type="Proteomes" id="UP000031599">
    <property type="component" value="Unassembled WGS sequence"/>
</dbReference>
<reference evidence="3 4" key="1">
    <citation type="submission" date="2014-12" db="EMBL/GenBank/DDBJ databases">
        <title>Genome assembly of Enhygromyxa salina DSM 15201.</title>
        <authorList>
            <person name="Sharma G."/>
            <person name="Subramanian S."/>
        </authorList>
    </citation>
    <scope>NUCLEOTIDE SEQUENCE [LARGE SCALE GENOMIC DNA]</scope>
    <source>
        <strain evidence="3 4">DSM 15201</strain>
    </source>
</reference>
<feature type="compositionally biased region" description="Low complexity" evidence="1">
    <location>
        <begin position="78"/>
        <end position="88"/>
    </location>
</feature>
<feature type="compositionally biased region" description="Acidic residues" evidence="1">
    <location>
        <begin position="97"/>
        <end position="106"/>
    </location>
</feature>
<keyword evidence="2" id="KW-0472">Membrane</keyword>
<keyword evidence="2" id="KW-1133">Transmembrane helix</keyword>
<dbReference type="AlphaFoldDB" id="A0A0C2D0V1"/>
<proteinExistence type="predicted"/>